<dbReference type="InterPro" id="IPR050482">
    <property type="entry name" value="Sensor_HK_TwoCompSys"/>
</dbReference>
<accession>A0A3Q9FQL7</accession>
<evidence type="ECO:0000256" key="2">
    <source>
        <dbReference type="ARBA" id="ARBA00012438"/>
    </source>
</evidence>
<dbReference type="Pfam" id="PF13181">
    <property type="entry name" value="TPR_8"/>
    <property type="match status" value="1"/>
</dbReference>
<dbReference type="EC" id="2.7.13.3" evidence="2"/>
<name>A0A3Q9FQL7_9BACT</name>
<keyword evidence="3" id="KW-0597">Phosphoprotein</keyword>
<comment type="catalytic activity">
    <reaction evidence="1">
        <text>ATP + protein L-histidine = ADP + protein N-phospho-L-histidine.</text>
        <dbReference type="EC" id="2.7.13.3"/>
    </reaction>
</comment>
<evidence type="ECO:0000256" key="8">
    <source>
        <dbReference type="ARBA" id="ARBA00023012"/>
    </source>
</evidence>
<sequence>MHILHYTSVTNKTLTYILLKSKLYIIVTIFIFLSSQSINANEPKDISPLVDSLVSTFPFLITDSAEQAKINVEQALLLNEGRSVKVSAFGNYCLGFYSRKKGRNRSAIKYHNKALSYYIDLDKPERQVLILNELGIVYKNLGKYEKSIETYRKGIEIAERIQSSRLADVYSNLAVVITHMGKQEQALEYLFKSYELEDDIIGKHIILLNIGISYKEIGNDSLAMNYYQKSLKMCNDNNLATYYRNDILHNIANQMIEESKFKQGLEYLHQIANYDKKENNKRDLAHSYLSLAAAYKAMKEYKTAINFYNKSIALSIETETNDQLLLAYSFLANLYETKHNYKSALIFQNKHRQLKDSLFNIDQVKNNESLLAEFDADRKEKEILLLKQEKEIQEQELIVSSYNLKINQLIRNVTIIVAVISILGILFSILFYKQKLKNEQLLALRNEEINKNEIYSLIQQQEVSAIKSVIEGRDKERQRIAQELHDGIGGNLASIKLNLGNIVDKNSDEKLKEIMGNLDDTCKEVREISHNLSSVKMNNHSFAYLVQKFLDEMLVGNNIKINLNLYPETKLDQLPNEIKIELYRIIQELMSNVIKYSKADVVDLQITRGDEYLNLMFEDNGIGFDTNIPTHGIGLKNIRSRIKKLNGTCTIESALCQWSLVNIEIPLT</sequence>
<dbReference type="GO" id="GO:0046983">
    <property type="term" value="F:protein dimerization activity"/>
    <property type="evidence" value="ECO:0007669"/>
    <property type="project" value="InterPro"/>
</dbReference>
<keyword evidence="4" id="KW-0808">Transferase</keyword>
<dbReference type="AlphaFoldDB" id="A0A3Q9FQL7"/>
<feature type="repeat" description="TPR" evidence="9">
    <location>
        <begin position="167"/>
        <end position="200"/>
    </location>
</feature>
<dbReference type="Pfam" id="PF02518">
    <property type="entry name" value="HATPase_c"/>
    <property type="match status" value="1"/>
</dbReference>
<keyword evidence="7" id="KW-0067">ATP-binding</keyword>
<dbReference type="InterPro" id="IPR003594">
    <property type="entry name" value="HATPase_dom"/>
</dbReference>
<keyword evidence="5" id="KW-0547">Nucleotide-binding</keyword>
<evidence type="ECO:0000256" key="6">
    <source>
        <dbReference type="ARBA" id="ARBA00022777"/>
    </source>
</evidence>
<dbReference type="GO" id="GO:0016020">
    <property type="term" value="C:membrane"/>
    <property type="evidence" value="ECO:0007669"/>
    <property type="project" value="InterPro"/>
</dbReference>
<dbReference type="SUPFAM" id="SSF55874">
    <property type="entry name" value="ATPase domain of HSP90 chaperone/DNA topoisomerase II/histidine kinase"/>
    <property type="match status" value="1"/>
</dbReference>
<keyword evidence="10" id="KW-0812">Transmembrane</keyword>
<dbReference type="Pfam" id="PF13424">
    <property type="entry name" value="TPR_12"/>
    <property type="match status" value="2"/>
</dbReference>
<gene>
    <name evidence="12" type="ORF">EI427_09650</name>
</gene>
<dbReference type="Gene3D" id="1.25.40.10">
    <property type="entry name" value="Tetratricopeptide repeat domain"/>
    <property type="match status" value="2"/>
</dbReference>
<keyword evidence="10" id="KW-0472">Membrane</keyword>
<dbReference type="InterPro" id="IPR011712">
    <property type="entry name" value="Sig_transdc_His_kin_sub3_dim/P"/>
</dbReference>
<dbReference type="InterPro" id="IPR005467">
    <property type="entry name" value="His_kinase_dom"/>
</dbReference>
<dbReference type="InterPro" id="IPR019734">
    <property type="entry name" value="TPR_rpt"/>
</dbReference>
<organism evidence="12 13">
    <name type="scientific">Flammeovirga pectinis</name>
    <dbReference type="NCBI Taxonomy" id="2494373"/>
    <lineage>
        <taxon>Bacteria</taxon>
        <taxon>Pseudomonadati</taxon>
        <taxon>Bacteroidota</taxon>
        <taxon>Cytophagia</taxon>
        <taxon>Cytophagales</taxon>
        <taxon>Flammeovirgaceae</taxon>
        <taxon>Flammeovirga</taxon>
    </lineage>
</organism>
<dbReference type="CDD" id="cd16917">
    <property type="entry name" value="HATPase_UhpB-NarQ-NarX-like"/>
    <property type="match status" value="1"/>
</dbReference>
<dbReference type="SMART" id="SM00028">
    <property type="entry name" value="TPR"/>
    <property type="match status" value="6"/>
</dbReference>
<evidence type="ECO:0000256" key="10">
    <source>
        <dbReference type="SAM" id="Phobius"/>
    </source>
</evidence>
<protein>
    <recommendedName>
        <fullName evidence="2">histidine kinase</fullName>
        <ecNumber evidence="2">2.7.13.3</ecNumber>
    </recommendedName>
</protein>
<dbReference type="InterPro" id="IPR011990">
    <property type="entry name" value="TPR-like_helical_dom_sf"/>
</dbReference>
<dbReference type="OrthoDB" id="9760839at2"/>
<dbReference type="Pfam" id="PF07730">
    <property type="entry name" value="HisKA_3"/>
    <property type="match status" value="1"/>
</dbReference>
<keyword evidence="6" id="KW-0418">Kinase</keyword>
<keyword evidence="13" id="KW-1185">Reference proteome</keyword>
<dbReference type="PROSITE" id="PS50109">
    <property type="entry name" value="HIS_KIN"/>
    <property type="match status" value="1"/>
</dbReference>
<dbReference type="GO" id="GO:0005524">
    <property type="term" value="F:ATP binding"/>
    <property type="evidence" value="ECO:0007669"/>
    <property type="project" value="UniProtKB-KW"/>
</dbReference>
<proteinExistence type="predicted"/>
<evidence type="ECO:0000256" key="3">
    <source>
        <dbReference type="ARBA" id="ARBA00022553"/>
    </source>
</evidence>
<feature type="repeat" description="TPR" evidence="9">
    <location>
        <begin position="128"/>
        <end position="161"/>
    </location>
</feature>
<evidence type="ECO:0000259" key="11">
    <source>
        <dbReference type="PROSITE" id="PS50109"/>
    </source>
</evidence>
<feature type="repeat" description="TPR" evidence="9">
    <location>
        <begin position="204"/>
        <end position="237"/>
    </location>
</feature>
<feature type="repeat" description="TPR" evidence="9">
    <location>
        <begin position="285"/>
        <end position="318"/>
    </location>
</feature>
<dbReference type="Gene3D" id="3.30.565.10">
    <property type="entry name" value="Histidine kinase-like ATPase, C-terminal domain"/>
    <property type="match status" value="1"/>
</dbReference>
<dbReference type="InterPro" id="IPR036890">
    <property type="entry name" value="HATPase_C_sf"/>
</dbReference>
<evidence type="ECO:0000256" key="4">
    <source>
        <dbReference type="ARBA" id="ARBA00022679"/>
    </source>
</evidence>
<feature type="transmembrane region" description="Helical" evidence="10">
    <location>
        <begin position="21"/>
        <end position="38"/>
    </location>
</feature>
<evidence type="ECO:0000313" key="12">
    <source>
        <dbReference type="EMBL" id="AZQ62494.1"/>
    </source>
</evidence>
<dbReference type="PANTHER" id="PTHR24421:SF10">
    <property type="entry name" value="NITRATE_NITRITE SENSOR PROTEIN NARQ"/>
    <property type="match status" value="1"/>
</dbReference>
<dbReference type="KEGG" id="fll:EI427_09650"/>
<keyword evidence="10" id="KW-1133">Transmembrane helix</keyword>
<feature type="domain" description="Histidine kinase" evidence="11">
    <location>
        <begin position="479"/>
        <end position="668"/>
    </location>
</feature>
<evidence type="ECO:0000256" key="5">
    <source>
        <dbReference type="ARBA" id="ARBA00022741"/>
    </source>
</evidence>
<evidence type="ECO:0000256" key="7">
    <source>
        <dbReference type="ARBA" id="ARBA00022840"/>
    </source>
</evidence>
<evidence type="ECO:0000256" key="1">
    <source>
        <dbReference type="ARBA" id="ARBA00000085"/>
    </source>
</evidence>
<evidence type="ECO:0000313" key="13">
    <source>
        <dbReference type="Proteomes" id="UP000267268"/>
    </source>
</evidence>
<dbReference type="PANTHER" id="PTHR24421">
    <property type="entry name" value="NITRATE/NITRITE SENSOR PROTEIN NARX-RELATED"/>
    <property type="match status" value="1"/>
</dbReference>
<feature type="transmembrane region" description="Helical" evidence="10">
    <location>
        <begin position="409"/>
        <end position="432"/>
    </location>
</feature>
<dbReference type="Proteomes" id="UP000267268">
    <property type="component" value="Chromosome 1"/>
</dbReference>
<dbReference type="GO" id="GO:0000155">
    <property type="term" value="F:phosphorelay sensor kinase activity"/>
    <property type="evidence" value="ECO:0007669"/>
    <property type="project" value="InterPro"/>
</dbReference>
<keyword evidence="8" id="KW-0902">Two-component regulatory system</keyword>
<reference evidence="12 13" key="1">
    <citation type="submission" date="2018-12" db="EMBL/GenBank/DDBJ databases">
        <title>Flammeovirga pectinis sp. nov., isolated from the gut of the Korean scallop, Patinopecten yessoensis.</title>
        <authorList>
            <person name="Bae J.-W."/>
            <person name="Jeong Y.-S."/>
            <person name="Kang W."/>
        </authorList>
    </citation>
    <scope>NUCLEOTIDE SEQUENCE [LARGE SCALE GENOMIC DNA]</scope>
    <source>
        <strain evidence="12 13">L12M1</strain>
    </source>
</reference>
<evidence type="ECO:0000256" key="9">
    <source>
        <dbReference type="PROSITE-ProRule" id="PRU00339"/>
    </source>
</evidence>
<dbReference type="Gene3D" id="1.20.5.1930">
    <property type="match status" value="1"/>
</dbReference>
<dbReference type="SMART" id="SM00387">
    <property type="entry name" value="HATPase_c"/>
    <property type="match status" value="1"/>
</dbReference>
<dbReference type="PROSITE" id="PS50005">
    <property type="entry name" value="TPR"/>
    <property type="match status" value="4"/>
</dbReference>
<keyword evidence="9" id="KW-0802">TPR repeat</keyword>
<dbReference type="SUPFAM" id="SSF48452">
    <property type="entry name" value="TPR-like"/>
    <property type="match status" value="2"/>
</dbReference>
<dbReference type="EMBL" id="CP034562">
    <property type="protein sequence ID" value="AZQ62494.1"/>
    <property type="molecule type" value="Genomic_DNA"/>
</dbReference>